<protein>
    <submittedName>
        <fullName evidence="2">Uncharacterized protein</fullName>
    </submittedName>
</protein>
<reference evidence="2" key="1">
    <citation type="submission" date="2014-07" db="EMBL/GenBank/DDBJ databases">
        <title>Identification of a novel salt tolerance gene in wild soybean by whole-genome sequencing.</title>
        <authorList>
            <person name="Lam H.-M."/>
            <person name="Qi X."/>
            <person name="Li M.-W."/>
            <person name="Liu X."/>
            <person name="Xie M."/>
            <person name="Ni M."/>
            <person name="Xu X."/>
        </authorList>
    </citation>
    <scope>NUCLEOTIDE SEQUENCE [LARGE SCALE GENOMIC DNA]</scope>
    <source>
        <tissue evidence="2">Root</tissue>
    </source>
</reference>
<dbReference type="AlphaFoldDB" id="A0A0B2NUD2"/>
<dbReference type="Proteomes" id="UP000053555">
    <property type="component" value="Unassembled WGS sequence"/>
</dbReference>
<organism evidence="2">
    <name type="scientific">Glycine soja</name>
    <name type="common">Wild soybean</name>
    <dbReference type="NCBI Taxonomy" id="3848"/>
    <lineage>
        <taxon>Eukaryota</taxon>
        <taxon>Viridiplantae</taxon>
        <taxon>Streptophyta</taxon>
        <taxon>Embryophyta</taxon>
        <taxon>Tracheophyta</taxon>
        <taxon>Spermatophyta</taxon>
        <taxon>Magnoliopsida</taxon>
        <taxon>eudicotyledons</taxon>
        <taxon>Gunneridae</taxon>
        <taxon>Pentapetalae</taxon>
        <taxon>rosids</taxon>
        <taxon>fabids</taxon>
        <taxon>Fabales</taxon>
        <taxon>Fabaceae</taxon>
        <taxon>Papilionoideae</taxon>
        <taxon>50 kb inversion clade</taxon>
        <taxon>NPAAA clade</taxon>
        <taxon>indigoferoid/millettioid clade</taxon>
        <taxon>Phaseoleae</taxon>
        <taxon>Glycine</taxon>
        <taxon>Glycine subgen. Soja</taxon>
    </lineage>
</organism>
<evidence type="ECO:0000313" key="2">
    <source>
        <dbReference type="EMBL" id="KHM98878.1"/>
    </source>
</evidence>
<gene>
    <name evidence="2" type="ORF">glysoja_040099</name>
</gene>
<name>A0A0B2NUD2_GLYSO</name>
<feature type="region of interest" description="Disordered" evidence="1">
    <location>
        <begin position="1"/>
        <end position="66"/>
    </location>
</feature>
<proteinExistence type="predicted"/>
<feature type="compositionally biased region" description="Low complexity" evidence="1">
    <location>
        <begin position="39"/>
        <end position="52"/>
    </location>
</feature>
<dbReference type="EMBL" id="KN672282">
    <property type="protein sequence ID" value="KHM98878.1"/>
    <property type="molecule type" value="Genomic_DNA"/>
</dbReference>
<evidence type="ECO:0000256" key="1">
    <source>
        <dbReference type="SAM" id="MobiDB-lite"/>
    </source>
</evidence>
<sequence>MAASFGNAAYERLPLEEEETPVPYHGTEGLGSPGIPGTQQQSQSQPQQQQQQLVGDPNSSSLFHGVPQNLLNSIQLPAEGYWGGSARPPF</sequence>
<accession>A0A0B2NUD2</accession>